<dbReference type="RefSeq" id="WP_210888854.1">
    <property type="nucleotide sequence ID" value="NZ_JAGPYQ010000001.1"/>
</dbReference>
<evidence type="ECO:0000313" key="9">
    <source>
        <dbReference type="Proteomes" id="UP000677413"/>
    </source>
</evidence>
<comment type="caution">
    <text evidence="8">The sequence shown here is derived from an EMBL/GenBank/DDBJ whole genome shotgun (WGS) entry which is preliminary data.</text>
</comment>
<evidence type="ECO:0000256" key="6">
    <source>
        <dbReference type="SAM" id="Phobius"/>
    </source>
</evidence>
<dbReference type="SUPFAM" id="SSF81324">
    <property type="entry name" value="Voltage-gated potassium channels"/>
    <property type="match status" value="1"/>
</dbReference>
<feature type="domain" description="Ion transport" evidence="7">
    <location>
        <begin position="30"/>
        <end position="247"/>
    </location>
</feature>
<dbReference type="GO" id="GO:0005248">
    <property type="term" value="F:voltage-gated sodium channel activity"/>
    <property type="evidence" value="ECO:0007669"/>
    <property type="project" value="TreeGrafter"/>
</dbReference>
<dbReference type="PANTHER" id="PTHR10037">
    <property type="entry name" value="VOLTAGE-GATED CATION CHANNEL CALCIUM AND SODIUM"/>
    <property type="match status" value="1"/>
</dbReference>
<proteinExistence type="predicted"/>
<keyword evidence="2 6" id="KW-0812">Transmembrane</keyword>
<dbReference type="InterPro" id="IPR005821">
    <property type="entry name" value="Ion_trans_dom"/>
</dbReference>
<comment type="subcellular location">
    <subcellularLocation>
        <location evidence="1">Membrane</location>
        <topology evidence="1">Multi-pass membrane protein</topology>
    </subcellularLocation>
</comment>
<dbReference type="Gene3D" id="1.20.120.350">
    <property type="entry name" value="Voltage-gated potassium channels. Chain C"/>
    <property type="match status" value="1"/>
</dbReference>
<evidence type="ECO:0000256" key="3">
    <source>
        <dbReference type="ARBA" id="ARBA00022989"/>
    </source>
</evidence>
<dbReference type="GO" id="GO:0001518">
    <property type="term" value="C:voltage-gated sodium channel complex"/>
    <property type="evidence" value="ECO:0007669"/>
    <property type="project" value="TreeGrafter"/>
</dbReference>
<dbReference type="Proteomes" id="UP000677413">
    <property type="component" value="Unassembled WGS sequence"/>
</dbReference>
<feature type="transmembrane region" description="Helical" evidence="6">
    <location>
        <begin position="181"/>
        <end position="198"/>
    </location>
</feature>
<evidence type="ECO:0000313" key="8">
    <source>
        <dbReference type="EMBL" id="MBQ0852711.1"/>
    </source>
</evidence>
<dbReference type="PANTHER" id="PTHR10037:SF62">
    <property type="entry name" value="SODIUM CHANNEL PROTEIN 60E"/>
    <property type="match status" value="1"/>
</dbReference>
<name>A0A940Y480_9ACTN</name>
<feature type="region of interest" description="Disordered" evidence="5">
    <location>
        <begin position="311"/>
        <end position="348"/>
    </location>
</feature>
<dbReference type="InterPro" id="IPR043203">
    <property type="entry name" value="VGCC_Ca_Na"/>
</dbReference>
<keyword evidence="9" id="KW-1185">Reference proteome</keyword>
<evidence type="ECO:0000256" key="4">
    <source>
        <dbReference type="ARBA" id="ARBA00023136"/>
    </source>
</evidence>
<keyword evidence="3 6" id="KW-1133">Transmembrane helix</keyword>
<dbReference type="Pfam" id="PF00520">
    <property type="entry name" value="Ion_trans"/>
    <property type="match status" value="1"/>
</dbReference>
<dbReference type="Gene3D" id="1.10.287.70">
    <property type="match status" value="1"/>
</dbReference>
<organism evidence="8 9">
    <name type="scientific">Streptomyces liliiviolaceus</name>
    <dbReference type="NCBI Taxonomy" id="2823109"/>
    <lineage>
        <taxon>Bacteria</taxon>
        <taxon>Bacillati</taxon>
        <taxon>Actinomycetota</taxon>
        <taxon>Actinomycetes</taxon>
        <taxon>Kitasatosporales</taxon>
        <taxon>Streptomycetaceae</taxon>
        <taxon>Streptomyces</taxon>
    </lineage>
</organism>
<feature type="transmembrane region" description="Helical" evidence="6">
    <location>
        <begin position="155"/>
        <end position="174"/>
    </location>
</feature>
<dbReference type="EMBL" id="JAGPYQ010000001">
    <property type="protein sequence ID" value="MBQ0852711.1"/>
    <property type="molecule type" value="Genomic_DNA"/>
</dbReference>
<feature type="compositionally biased region" description="Pro residues" evidence="5">
    <location>
        <begin position="323"/>
        <end position="339"/>
    </location>
</feature>
<evidence type="ECO:0000256" key="2">
    <source>
        <dbReference type="ARBA" id="ARBA00022692"/>
    </source>
</evidence>
<evidence type="ECO:0000259" key="7">
    <source>
        <dbReference type="Pfam" id="PF00520"/>
    </source>
</evidence>
<evidence type="ECO:0000256" key="5">
    <source>
        <dbReference type="SAM" id="MobiDB-lite"/>
    </source>
</evidence>
<feature type="transmembrane region" description="Helical" evidence="6">
    <location>
        <begin position="31"/>
        <end position="53"/>
    </location>
</feature>
<gene>
    <name evidence="8" type="ORF">J8N05_31570</name>
</gene>
<reference evidence="8 9" key="1">
    <citation type="submission" date="2021-04" db="EMBL/GenBank/DDBJ databases">
        <authorList>
            <person name="Tang X."/>
            <person name="Zhou X."/>
            <person name="Chen X."/>
            <person name="Cernava T."/>
            <person name="Zhang C."/>
        </authorList>
    </citation>
    <scope>NUCLEOTIDE SEQUENCE [LARGE SCALE GENOMIC DNA]</scope>
    <source>
        <strain evidence="8 9">BH-SS-21</strain>
    </source>
</reference>
<dbReference type="InterPro" id="IPR027359">
    <property type="entry name" value="Volt_channel_dom_sf"/>
</dbReference>
<keyword evidence="4 6" id="KW-0472">Membrane</keyword>
<dbReference type="AlphaFoldDB" id="A0A940Y480"/>
<protein>
    <submittedName>
        <fullName evidence="8">Ion transporter</fullName>
    </submittedName>
</protein>
<evidence type="ECO:0000256" key="1">
    <source>
        <dbReference type="ARBA" id="ARBA00004141"/>
    </source>
</evidence>
<accession>A0A940Y480</accession>
<sequence length="348" mass="37676">MTDDAATHLPGTRRSRAALAARCRGVTEARWFGAAVFGLIIANALVLGIETYTGVVHHWHGQLKLVEHCFLAAFTVEILLRAGAHADRPREFFRDPWNLFDLAVVFSAFLPVVRENGTILRLLRLARVLRTARFLPQLRVFLVAVGRSLPGTMSFLIVGALLLYVYAMVGWVAFAESDPEHFGSLGRAVLTLFLLMTLDGLGDSVRAGLEISRWSIVYYASYVLLASFVLVNVLIGVVISSLDEARELEREQEEASGAAGVLPAVPVPVPVPTPLQLAGIEAERELRERIVTARRALDDLEAGLHRVFAPAPHEAERIAPAPATAPAPAPAPGPDPAPNPLTRGPHPG</sequence>
<feature type="transmembrane region" description="Helical" evidence="6">
    <location>
        <begin position="218"/>
        <end position="242"/>
    </location>
</feature>